<name>A0A1I1F0T3_9ACTN</name>
<evidence type="ECO:0000256" key="1">
    <source>
        <dbReference type="SAM" id="MobiDB-lite"/>
    </source>
</evidence>
<accession>A0A1I1F0T3</accession>
<keyword evidence="2" id="KW-0472">Membrane</keyword>
<dbReference type="AlphaFoldDB" id="A0A1I1F0T3"/>
<evidence type="ECO:0000256" key="2">
    <source>
        <dbReference type="SAM" id="Phobius"/>
    </source>
</evidence>
<feature type="transmembrane region" description="Helical" evidence="2">
    <location>
        <begin position="338"/>
        <end position="357"/>
    </location>
</feature>
<keyword evidence="2" id="KW-0812">Transmembrane</keyword>
<dbReference type="Proteomes" id="UP000199207">
    <property type="component" value="Unassembled WGS sequence"/>
</dbReference>
<organism evidence="3 4">
    <name type="scientific">Streptomyces aidingensis</name>
    <dbReference type="NCBI Taxonomy" id="910347"/>
    <lineage>
        <taxon>Bacteria</taxon>
        <taxon>Bacillati</taxon>
        <taxon>Actinomycetota</taxon>
        <taxon>Actinomycetes</taxon>
        <taxon>Kitasatosporales</taxon>
        <taxon>Streptomycetaceae</taxon>
        <taxon>Streptomyces</taxon>
    </lineage>
</organism>
<feature type="transmembrane region" description="Helical" evidence="2">
    <location>
        <begin position="147"/>
        <end position="164"/>
    </location>
</feature>
<evidence type="ECO:0000313" key="3">
    <source>
        <dbReference type="EMBL" id="SFB91368.1"/>
    </source>
</evidence>
<reference evidence="3 4" key="1">
    <citation type="submission" date="2016-10" db="EMBL/GenBank/DDBJ databases">
        <authorList>
            <person name="de Groot N.N."/>
        </authorList>
    </citation>
    <scope>NUCLEOTIDE SEQUENCE [LARGE SCALE GENOMIC DNA]</scope>
    <source>
        <strain evidence="3 4">CGMCC 4.5739</strain>
    </source>
</reference>
<keyword evidence="2" id="KW-1133">Transmembrane helix</keyword>
<keyword evidence="4" id="KW-1185">Reference proteome</keyword>
<feature type="transmembrane region" description="Helical" evidence="2">
    <location>
        <begin position="89"/>
        <end position="108"/>
    </location>
</feature>
<protein>
    <recommendedName>
        <fullName evidence="5">Integral membrane protein</fullName>
    </recommendedName>
</protein>
<dbReference type="EMBL" id="FOLM01000001">
    <property type="protein sequence ID" value="SFB91368.1"/>
    <property type="molecule type" value="Genomic_DNA"/>
</dbReference>
<feature type="transmembrane region" description="Helical" evidence="2">
    <location>
        <begin position="268"/>
        <end position="288"/>
    </location>
</feature>
<feature type="transmembrane region" description="Helical" evidence="2">
    <location>
        <begin position="114"/>
        <end position="135"/>
    </location>
</feature>
<gene>
    <name evidence="3" type="ORF">SAMN05421773_101496</name>
</gene>
<feature type="transmembrane region" description="Helical" evidence="2">
    <location>
        <begin position="226"/>
        <end position="248"/>
    </location>
</feature>
<feature type="transmembrane region" description="Helical" evidence="2">
    <location>
        <begin position="295"/>
        <end position="318"/>
    </location>
</feature>
<feature type="compositionally biased region" description="Pro residues" evidence="1">
    <location>
        <begin position="394"/>
        <end position="405"/>
    </location>
</feature>
<sequence length="442" mass="44239">MRATADPVRVLMYRHRELCERAVDPLEIAAGLEACGLTDRNAARFRHRDVFSLAEELYARVPRGEPAAGGAAAAGPGPAPAPRRATGRALLPLLPGLLCAAAFAAAAGPVPAAAAGPVALAGPLLAAATAAPVLLERAERRAGAGAGLRLVLLCALPLLGYALVGDAVLGELSPLLPLPPAGDQRAAAAATALTLALSVAPAAWTLRWFRARARLCVARARSTREFAAAVRPLLAGAVLGFGGALAALHALVREVLPPPAGGGPVPPTALPALLALGLLLYAALLLVAHGRCRAAASALGAVCAALLTVLCTAAAAWLPALRWAGRPVAALAGTHGPGAVTVLVCGAAAAGLLAYAARVLTGACAHRPAGPAPDGADGDGGGPGRGRRGRRRSPCPPPRPGPVPGPASDTDFGFLATDFSDDRTSRAPSPSARSHAMKEFHP</sequence>
<evidence type="ECO:0008006" key="5">
    <source>
        <dbReference type="Google" id="ProtNLM"/>
    </source>
</evidence>
<feature type="transmembrane region" description="Helical" evidence="2">
    <location>
        <begin position="184"/>
        <end position="206"/>
    </location>
</feature>
<dbReference type="RefSeq" id="WP_175541218.1">
    <property type="nucleotide sequence ID" value="NZ_FOLM01000001.1"/>
</dbReference>
<dbReference type="STRING" id="910347.SAMN05421773_101496"/>
<evidence type="ECO:0000313" key="4">
    <source>
        <dbReference type="Proteomes" id="UP000199207"/>
    </source>
</evidence>
<proteinExistence type="predicted"/>
<feature type="region of interest" description="Disordered" evidence="1">
    <location>
        <begin position="368"/>
        <end position="442"/>
    </location>
</feature>